<dbReference type="OrthoDB" id="1100775at2"/>
<dbReference type="RefSeq" id="WP_151666134.1">
    <property type="nucleotide sequence ID" value="NZ_WBVO01000001.1"/>
</dbReference>
<evidence type="ECO:0000313" key="2">
    <source>
        <dbReference type="Proteomes" id="UP000468650"/>
    </source>
</evidence>
<name>A0A6N6RLW0_9FLAO</name>
<keyword evidence="2" id="KW-1185">Reference proteome</keyword>
<proteinExistence type="predicted"/>
<gene>
    <name evidence="1" type="ORF">F8C67_02115</name>
</gene>
<dbReference type="AlphaFoldDB" id="A0A6N6RLW0"/>
<organism evidence="1 2">
    <name type="scientific">Phaeocystidibacter luteus</name>
    <dbReference type="NCBI Taxonomy" id="911197"/>
    <lineage>
        <taxon>Bacteria</taxon>
        <taxon>Pseudomonadati</taxon>
        <taxon>Bacteroidota</taxon>
        <taxon>Flavobacteriia</taxon>
        <taxon>Flavobacteriales</taxon>
        <taxon>Phaeocystidibacteraceae</taxon>
        <taxon>Phaeocystidibacter</taxon>
    </lineage>
</organism>
<protein>
    <submittedName>
        <fullName evidence="1">Uncharacterized protein</fullName>
    </submittedName>
</protein>
<dbReference type="EMBL" id="WBVO01000001">
    <property type="protein sequence ID" value="KAB2814556.1"/>
    <property type="molecule type" value="Genomic_DNA"/>
</dbReference>
<accession>A0A6N6RLW0</accession>
<evidence type="ECO:0000313" key="1">
    <source>
        <dbReference type="EMBL" id="KAB2814556.1"/>
    </source>
</evidence>
<reference evidence="1 2" key="1">
    <citation type="submission" date="2019-09" db="EMBL/GenBank/DDBJ databases">
        <title>Genomes of family Cryomorphaceae.</title>
        <authorList>
            <person name="Bowman J.P."/>
        </authorList>
    </citation>
    <scope>NUCLEOTIDE SEQUENCE [LARGE SCALE GENOMIC DNA]</scope>
    <source>
        <strain evidence="1 2">LMG 25704</strain>
    </source>
</reference>
<sequence>MATTQIIRALRSELTALNKVYPIGTSIVETDYALAKIADGVTAYNALPYEGSGGAGGNLETAAAITSALQRVQDADTAANSALLLSTIYSGEQYGQFAAAGDTYVVRTNLIKSIAGGASFTNEEIFIGGVADFNIQVPDGMTCFYEVRLRAELSTGVGPEITVRDSIIEGAMSVTSGGANTGAYSSERNLVDTTTGLTFNVSADAVTNPNEILLRASFGSAFNSCRIFGWVQLMFNPYIDA</sequence>
<comment type="caution">
    <text evidence="1">The sequence shown here is derived from an EMBL/GenBank/DDBJ whole genome shotgun (WGS) entry which is preliminary data.</text>
</comment>
<dbReference type="SUPFAM" id="SSF69349">
    <property type="entry name" value="Phage fibre proteins"/>
    <property type="match status" value="1"/>
</dbReference>
<dbReference type="Proteomes" id="UP000468650">
    <property type="component" value="Unassembled WGS sequence"/>
</dbReference>